<dbReference type="AlphaFoldDB" id="A0AAD4R0F0"/>
<sequence length="244" mass="28181">MIISDGHECSKNKNWGCSFAEIRPYLGPTVRIKQTTMYVGYTYNFDQIAEMESIAYLWRDGDIVIQHHNILGLPIVAEDFQPILSFSYFAIVHYIRYYISPKTILNSPTILQCRNLIMNNAHFSYKDCKALYSVKVIEIYHGNNEIDPDSWLQFLDQPGVKPIVVLRQSRREVVDNVLNRFVKAFSSAVSPNAFKIVFAELDDPVTEFRETNNISGEVLELKKGVPAEYCKAYHYNFMLERSSL</sequence>
<gene>
    <name evidence="1" type="ORF">DdX_16037</name>
</gene>
<organism evidence="1 2">
    <name type="scientific">Ditylenchus destructor</name>
    <dbReference type="NCBI Taxonomy" id="166010"/>
    <lineage>
        <taxon>Eukaryota</taxon>
        <taxon>Metazoa</taxon>
        <taxon>Ecdysozoa</taxon>
        <taxon>Nematoda</taxon>
        <taxon>Chromadorea</taxon>
        <taxon>Rhabditida</taxon>
        <taxon>Tylenchina</taxon>
        <taxon>Tylenchomorpha</taxon>
        <taxon>Sphaerularioidea</taxon>
        <taxon>Anguinidae</taxon>
        <taxon>Anguininae</taxon>
        <taxon>Ditylenchus</taxon>
    </lineage>
</organism>
<reference evidence="1" key="1">
    <citation type="submission" date="2022-01" db="EMBL/GenBank/DDBJ databases">
        <title>Genome Sequence Resource for Two Populations of Ditylenchus destructor, the Migratory Endoparasitic Phytonematode.</title>
        <authorList>
            <person name="Zhang H."/>
            <person name="Lin R."/>
            <person name="Xie B."/>
        </authorList>
    </citation>
    <scope>NUCLEOTIDE SEQUENCE</scope>
    <source>
        <strain evidence="1">BazhouSP</strain>
    </source>
</reference>
<dbReference type="EMBL" id="JAKKPZ010000116">
    <property type="protein sequence ID" value="KAI1701562.1"/>
    <property type="molecule type" value="Genomic_DNA"/>
</dbReference>
<proteinExistence type="predicted"/>
<name>A0AAD4R0F0_9BILA</name>
<keyword evidence="2" id="KW-1185">Reference proteome</keyword>
<protein>
    <submittedName>
        <fullName evidence="1">Uncharacterized protein</fullName>
    </submittedName>
</protein>
<evidence type="ECO:0000313" key="1">
    <source>
        <dbReference type="EMBL" id="KAI1701562.1"/>
    </source>
</evidence>
<dbReference type="Proteomes" id="UP001201812">
    <property type="component" value="Unassembled WGS sequence"/>
</dbReference>
<accession>A0AAD4R0F0</accession>
<evidence type="ECO:0000313" key="2">
    <source>
        <dbReference type="Proteomes" id="UP001201812"/>
    </source>
</evidence>
<comment type="caution">
    <text evidence="1">The sequence shown here is derived from an EMBL/GenBank/DDBJ whole genome shotgun (WGS) entry which is preliminary data.</text>
</comment>